<reference evidence="1 2" key="1">
    <citation type="submission" date="2016-10" db="EMBL/GenBank/DDBJ databases">
        <authorList>
            <person name="de Groot N.N."/>
        </authorList>
    </citation>
    <scope>NUCLEOTIDE SEQUENCE [LARGE SCALE GENOMIC DNA]</scope>
    <source>
        <strain evidence="1 2">SP2</strain>
    </source>
</reference>
<dbReference type="EMBL" id="FORO01000002">
    <property type="protein sequence ID" value="SFI60389.1"/>
    <property type="molecule type" value="Genomic_DNA"/>
</dbReference>
<gene>
    <name evidence="1" type="ORF">SAMN05443661_102126</name>
</gene>
<dbReference type="OrthoDB" id="380972at2157"/>
<evidence type="ECO:0000313" key="2">
    <source>
        <dbReference type="Proteomes" id="UP000182829"/>
    </source>
</evidence>
<protein>
    <submittedName>
        <fullName evidence="1">Uncharacterized protein</fullName>
    </submittedName>
</protein>
<accession>A0A1I3JJD7</accession>
<organism evidence="1 2">
    <name type="scientific">Natronobacterium gregoryi</name>
    <dbReference type="NCBI Taxonomy" id="44930"/>
    <lineage>
        <taxon>Archaea</taxon>
        <taxon>Methanobacteriati</taxon>
        <taxon>Methanobacteriota</taxon>
        <taxon>Stenosarchaea group</taxon>
        <taxon>Halobacteria</taxon>
        <taxon>Halobacteriales</taxon>
        <taxon>Natrialbaceae</taxon>
        <taxon>Natronobacterium</taxon>
    </lineage>
</organism>
<dbReference type="Proteomes" id="UP000182829">
    <property type="component" value="Unassembled WGS sequence"/>
</dbReference>
<dbReference type="RefSeq" id="WP_005577731.1">
    <property type="nucleotide sequence ID" value="NZ_FORO01000002.1"/>
</dbReference>
<dbReference type="GeneID" id="14209119"/>
<sequence>MAVTVSFVDDADATVPSAVEFFDADSDSYLDEKTAWAGDAAVSAITSGGCVDSVFPLPAYGS</sequence>
<proteinExistence type="predicted"/>
<evidence type="ECO:0000313" key="1">
    <source>
        <dbReference type="EMBL" id="SFI60389.1"/>
    </source>
</evidence>
<name>A0A1I3JJD7_9EURY</name>
<dbReference type="AlphaFoldDB" id="A0A1I3JJD7"/>